<sequence length="154" mass="16480">MADDLNGTANLPRQFSAYTKLEQDEGTLVASHLTANHLRRKGVDTSPQEVQGWHKINSACVTRGVDIQGAVDAANFQAQACANAILQPLSGHDADDTFVPAFSFANNGESDSDDPDESDPDDSEILSINELYGFDNPDDNDEAAIDDILKITGG</sequence>
<organism evidence="2 3">
    <name type="scientific">Azohydromonas lata</name>
    <dbReference type="NCBI Taxonomy" id="45677"/>
    <lineage>
        <taxon>Bacteria</taxon>
        <taxon>Pseudomonadati</taxon>
        <taxon>Pseudomonadota</taxon>
        <taxon>Betaproteobacteria</taxon>
        <taxon>Burkholderiales</taxon>
        <taxon>Sphaerotilaceae</taxon>
        <taxon>Azohydromonas</taxon>
    </lineage>
</organism>
<dbReference type="RefSeq" id="WP_322467062.1">
    <property type="nucleotide sequence ID" value="NZ_JAXOJX010000041.1"/>
</dbReference>
<feature type="region of interest" description="Disordered" evidence="1">
    <location>
        <begin position="100"/>
        <end position="124"/>
    </location>
</feature>
<name>A0ABU5IK71_9BURK</name>
<keyword evidence="3" id="KW-1185">Reference proteome</keyword>
<evidence type="ECO:0000256" key="1">
    <source>
        <dbReference type="SAM" id="MobiDB-lite"/>
    </source>
</evidence>
<protein>
    <submittedName>
        <fullName evidence="2">Uncharacterized protein</fullName>
    </submittedName>
</protein>
<comment type="caution">
    <text evidence="2">The sequence shown here is derived from an EMBL/GenBank/DDBJ whole genome shotgun (WGS) entry which is preliminary data.</text>
</comment>
<accession>A0ABU5IK71</accession>
<feature type="compositionally biased region" description="Acidic residues" evidence="1">
    <location>
        <begin position="110"/>
        <end position="124"/>
    </location>
</feature>
<gene>
    <name evidence="2" type="ORF">SM757_22135</name>
</gene>
<evidence type="ECO:0000313" key="2">
    <source>
        <dbReference type="EMBL" id="MDZ5459280.1"/>
    </source>
</evidence>
<evidence type="ECO:0000313" key="3">
    <source>
        <dbReference type="Proteomes" id="UP001293718"/>
    </source>
</evidence>
<dbReference type="Proteomes" id="UP001293718">
    <property type="component" value="Unassembled WGS sequence"/>
</dbReference>
<dbReference type="EMBL" id="JAXOJX010000041">
    <property type="protein sequence ID" value="MDZ5459280.1"/>
    <property type="molecule type" value="Genomic_DNA"/>
</dbReference>
<proteinExistence type="predicted"/>
<reference evidence="2 3" key="1">
    <citation type="submission" date="2023-11" db="EMBL/GenBank/DDBJ databases">
        <title>Draft genome of Azohydromonas lata strain H1 (DSM1123), a polyhydroxyalkanoate producer.</title>
        <authorList>
            <person name="Traversa D."/>
            <person name="D'Addabbo P."/>
            <person name="Pazzani C."/>
            <person name="Manzari C."/>
            <person name="Chiara M."/>
            <person name="Scrascia M."/>
        </authorList>
    </citation>
    <scope>NUCLEOTIDE SEQUENCE [LARGE SCALE GENOMIC DNA]</scope>
    <source>
        <strain evidence="2 3">H1</strain>
    </source>
</reference>